<dbReference type="AlphaFoldDB" id="A0A2M6XCY9"/>
<accession>A0A2M6XCY9</accession>
<protein>
    <recommendedName>
        <fullName evidence="1">NYN domain-containing protein</fullName>
    </recommendedName>
</protein>
<evidence type="ECO:0000313" key="3">
    <source>
        <dbReference type="Proteomes" id="UP000228996"/>
    </source>
</evidence>
<proteinExistence type="predicted"/>
<dbReference type="EMBL" id="PEYO01000016">
    <property type="protein sequence ID" value="PIU03519.1"/>
    <property type="molecule type" value="Genomic_DNA"/>
</dbReference>
<dbReference type="Gene3D" id="3.40.50.1010">
    <property type="entry name" value="5'-nuclease"/>
    <property type="match status" value="1"/>
</dbReference>
<evidence type="ECO:0000259" key="1">
    <source>
        <dbReference type="Pfam" id="PF01936"/>
    </source>
</evidence>
<dbReference type="InterPro" id="IPR021139">
    <property type="entry name" value="NYN"/>
</dbReference>
<evidence type="ECO:0000313" key="2">
    <source>
        <dbReference type="EMBL" id="PIU03519.1"/>
    </source>
</evidence>
<dbReference type="PANTHER" id="PTHR35458:SF8">
    <property type="entry name" value="SLR0650 PROTEIN"/>
    <property type="match status" value="1"/>
</dbReference>
<feature type="domain" description="NYN" evidence="1">
    <location>
        <begin position="6"/>
        <end position="161"/>
    </location>
</feature>
<reference evidence="3" key="1">
    <citation type="submission" date="2017-09" db="EMBL/GenBank/DDBJ databases">
        <title>Depth-based differentiation of microbial function through sediment-hosted aquifers and enrichment of novel symbionts in the deep terrestrial subsurface.</title>
        <authorList>
            <person name="Probst A.J."/>
            <person name="Ladd B."/>
            <person name="Jarett J.K."/>
            <person name="Geller-Mcgrath D.E."/>
            <person name="Sieber C.M.K."/>
            <person name="Emerson J.B."/>
            <person name="Anantharaman K."/>
            <person name="Thomas B.C."/>
            <person name="Malmstrom R."/>
            <person name="Stieglmeier M."/>
            <person name="Klingl A."/>
            <person name="Woyke T."/>
            <person name="Ryan C.M."/>
            <person name="Banfield J.F."/>
        </authorList>
    </citation>
    <scope>NUCLEOTIDE SEQUENCE [LARGE SCALE GENOMIC DNA]</scope>
</reference>
<dbReference type="Pfam" id="PF01936">
    <property type="entry name" value="NYN"/>
    <property type="match status" value="1"/>
</dbReference>
<dbReference type="CDD" id="cd10911">
    <property type="entry name" value="PIN_LabA"/>
    <property type="match status" value="1"/>
</dbReference>
<organism evidence="2 3">
    <name type="scientific">Candidatus Shapirobacteria bacterium CG08_land_8_20_14_0_20_39_18</name>
    <dbReference type="NCBI Taxonomy" id="1974883"/>
    <lineage>
        <taxon>Bacteria</taxon>
        <taxon>Candidatus Shapironibacteriota</taxon>
    </lineage>
</organism>
<dbReference type="GO" id="GO:0004540">
    <property type="term" value="F:RNA nuclease activity"/>
    <property type="evidence" value="ECO:0007669"/>
    <property type="project" value="InterPro"/>
</dbReference>
<sequence length="187" mass="21611">MPKKLFIAIDGSNFYRKLRNEEIGCKHPADFDYAGFVKFLSKNDKIIQVSYYVGQVREESGNEKSKNLKKDQDRFLARLQNLGFKVKRGYILKSDSGYHEKGVDVQIAVDICMMAVRKEYDHLILVSSDTDLIPAIKEVKGLGKEVEYVGFDFSPSFALIRFSDSRTLLKKEDLVKFTKKQIKKRLR</sequence>
<name>A0A2M6XCY9_9BACT</name>
<gene>
    <name evidence="2" type="ORF">COT44_02740</name>
</gene>
<comment type="caution">
    <text evidence="2">The sequence shown here is derived from an EMBL/GenBank/DDBJ whole genome shotgun (WGS) entry which is preliminary data.</text>
</comment>
<dbReference type="Proteomes" id="UP000228996">
    <property type="component" value="Unassembled WGS sequence"/>
</dbReference>
<dbReference type="InterPro" id="IPR047140">
    <property type="entry name" value="LabA"/>
</dbReference>
<dbReference type="PANTHER" id="PTHR35458">
    <property type="entry name" value="SLR0755 PROTEIN"/>
    <property type="match status" value="1"/>
</dbReference>